<dbReference type="GO" id="GO:0080044">
    <property type="term" value="F:quercetin 7-O-glucosyltransferase activity"/>
    <property type="evidence" value="ECO:0007669"/>
    <property type="project" value="TreeGrafter"/>
</dbReference>
<dbReference type="EMBL" id="CM035431">
    <property type="protein sequence ID" value="KAH7297253.1"/>
    <property type="molecule type" value="Genomic_DNA"/>
</dbReference>
<proteinExistence type="inferred from homology"/>
<dbReference type="GO" id="GO:0080043">
    <property type="term" value="F:quercetin 3-O-glucosyltransferase activity"/>
    <property type="evidence" value="ECO:0007669"/>
    <property type="project" value="TreeGrafter"/>
</dbReference>
<feature type="non-terminal residue" evidence="3">
    <location>
        <position position="1"/>
    </location>
</feature>
<dbReference type="PANTHER" id="PTHR11926">
    <property type="entry name" value="GLUCOSYL/GLUCURONOSYL TRANSFERASES"/>
    <property type="match status" value="1"/>
</dbReference>
<evidence type="ECO:0008006" key="5">
    <source>
        <dbReference type="Google" id="ProtNLM"/>
    </source>
</evidence>
<dbReference type="Gene3D" id="3.40.50.2000">
    <property type="entry name" value="Glycogen Phosphorylase B"/>
    <property type="match status" value="2"/>
</dbReference>
<dbReference type="Proteomes" id="UP000825935">
    <property type="component" value="Chromosome 26"/>
</dbReference>
<sequence>FAQGGFFITFVNIDHNHQRMFGNHVSGPVIDSDSPNLRFEQISDGLPEHHKRFNEKPNGVQEMTAAILALPGKLTQLVHRVINSSEFPPLTCIIADSFCSWVQEVANIFALPRVSLWTTPVHANLAYTFQELLQSRDLIPVTDNSKLTEVVDCIKGIVPMKLEDYISFFLVDSTADFLYQWHLRLCMRRPQEAAWNVGNSIRWTGPLAKNRLEQEACSVFKETVPNFITVGPLLPDEQEACSVFKETVPNFITVGPLLPDDVVRDRSCMNWLSQHERGSVIYISFGSIANMTEEELSELLKGLEESGAPFLWAVRPDQGGAALSHLRQTLDTEAAQGVPSRRALVVSWAPQLAVLNHSSIGLFLSHCGWNSLVESLAAGVPILAKPGGFAEQRMNAHYIEEVWRIGWRLPSGASARLVKALVSSMLGKSAERERVLALSKAAARTHSARGGTSASNLQVFIDDMKRHAGALRE</sequence>
<dbReference type="OMA" id="WFFRTID"/>
<evidence type="ECO:0000313" key="4">
    <source>
        <dbReference type="Proteomes" id="UP000825935"/>
    </source>
</evidence>
<accession>A0A8T2RP75</accession>
<evidence type="ECO:0000313" key="3">
    <source>
        <dbReference type="EMBL" id="KAH7297253.1"/>
    </source>
</evidence>
<evidence type="ECO:0000256" key="2">
    <source>
        <dbReference type="ARBA" id="ARBA00022679"/>
    </source>
</evidence>
<reference evidence="3" key="1">
    <citation type="submission" date="2021-08" db="EMBL/GenBank/DDBJ databases">
        <title>WGS assembly of Ceratopteris richardii.</title>
        <authorList>
            <person name="Marchant D.B."/>
            <person name="Chen G."/>
            <person name="Jenkins J."/>
            <person name="Shu S."/>
            <person name="Leebens-Mack J."/>
            <person name="Grimwood J."/>
            <person name="Schmutz J."/>
            <person name="Soltis P."/>
            <person name="Soltis D."/>
            <person name="Chen Z.-H."/>
        </authorList>
    </citation>
    <scope>NUCLEOTIDE SEQUENCE</scope>
    <source>
        <strain evidence="3">Whitten #5841</strain>
        <tissue evidence="3">Leaf</tissue>
    </source>
</reference>
<dbReference type="PANTHER" id="PTHR11926:SF774">
    <property type="entry name" value="UDP-GLYCOSYLTRANSFERASE 85A1-RELATED"/>
    <property type="match status" value="1"/>
</dbReference>
<keyword evidence="4" id="KW-1185">Reference proteome</keyword>
<protein>
    <recommendedName>
        <fullName evidence="5">Glycosyltransferase</fullName>
    </recommendedName>
</protein>
<dbReference type="CDD" id="cd03784">
    <property type="entry name" value="GT1_Gtf-like"/>
    <property type="match status" value="1"/>
</dbReference>
<organism evidence="3 4">
    <name type="scientific">Ceratopteris richardii</name>
    <name type="common">Triangle waterfern</name>
    <dbReference type="NCBI Taxonomy" id="49495"/>
    <lineage>
        <taxon>Eukaryota</taxon>
        <taxon>Viridiplantae</taxon>
        <taxon>Streptophyta</taxon>
        <taxon>Embryophyta</taxon>
        <taxon>Tracheophyta</taxon>
        <taxon>Polypodiopsida</taxon>
        <taxon>Polypodiidae</taxon>
        <taxon>Polypodiales</taxon>
        <taxon>Pteridineae</taxon>
        <taxon>Pteridaceae</taxon>
        <taxon>Parkerioideae</taxon>
        <taxon>Ceratopteris</taxon>
    </lineage>
</organism>
<name>A0A8T2RP75_CERRI</name>
<evidence type="ECO:0000256" key="1">
    <source>
        <dbReference type="ARBA" id="ARBA00009995"/>
    </source>
</evidence>
<dbReference type="AlphaFoldDB" id="A0A8T2RP75"/>
<dbReference type="OrthoDB" id="5835829at2759"/>
<dbReference type="FunFam" id="3.40.50.2000:FF:000060">
    <property type="entry name" value="Glycosyltransferase"/>
    <property type="match status" value="1"/>
</dbReference>
<keyword evidence="2" id="KW-0808">Transferase</keyword>
<gene>
    <name evidence="3" type="ORF">KP509_26G061500</name>
</gene>
<dbReference type="SUPFAM" id="SSF53756">
    <property type="entry name" value="UDP-Glycosyltransferase/glycogen phosphorylase"/>
    <property type="match status" value="1"/>
</dbReference>
<dbReference type="InterPro" id="IPR002213">
    <property type="entry name" value="UDP_glucos_trans"/>
</dbReference>
<comment type="similarity">
    <text evidence="1">Belongs to the UDP-glycosyltransferase family.</text>
</comment>
<comment type="caution">
    <text evidence="3">The sequence shown here is derived from an EMBL/GenBank/DDBJ whole genome shotgun (WGS) entry which is preliminary data.</text>
</comment>
<dbReference type="Pfam" id="PF00201">
    <property type="entry name" value="UDPGT"/>
    <property type="match status" value="1"/>
</dbReference>